<dbReference type="InterPro" id="IPR025751">
    <property type="entry name" value="RsbRD_N_dom"/>
</dbReference>
<evidence type="ECO:0000256" key="1">
    <source>
        <dbReference type="ARBA" id="ARBA00006754"/>
    </source>
</evidence>
<organism evidence="5 6">
    <name type="scientific">Nocardia halotolerans</name>
    <dbReference type="NCBI Taxonomy" id="1755878"/>
    <lineage>
        <taxon>Bacteria</taxon>
        <taxon>Bacillati</taxon>
        <taxon>Actinomycetota</taxon>
        <taxon>Actinomycetes</taxon>
        <taxon>Mycobacteriales</taxon>
        <taxon>Nocardiaceae</taxon>
        <taxon>Nocardia</taxon>
    </lineage>
</organism>
<evidence type="ECO:0000313" key="5">
    <source>
        <dbReference type="EMBL" id="MFC4377722.1"/>
    </source>
</evidence>
<accession>A0ABV8VPX6</accession>
<name>A0ABV8VPX6_9NOCA</name>
<dbReference type="Proteomes" id="UP001595844">
    <property type="component" value="Unassembled WGS sequence"/>
</dbReference>
<dbReference type="RefSeq" id="WP_378568691.1">
    <property type="nucleotide sequence ID" value="NZ_JBHSDL010000042.1"/>
</dbReference>
<dbReference type="InterPro" id="IPR042070">
    <property type="entry name" value="PucR_C-HTH_sf"/>
</dbReference>
<evidence type="ECO:0000313" key="6">
    <source>
        <dbReference type="Proteomes" id="UP001595844"/>
    </source>
</evidence>
<comment type="caution">
    <text evidence="5">The sequence shown here is derived from an EMBL/GenBank/DDBJ whole genome shotgun (WGS) entry which is preliminary data.</text>
</comment>
<dbReference type="Pfam" id="PF14361">
    <property type="entry name" value="RsbRD_N"/>
    <property type="match status" value="1"/>
</dbReference>
<feature type="domain" description="RsbT co-antagonist protein RsbRD N-terminal" evidence="3">
    <location>
        <begin position="28"/>
        <end position="162"/>
    </location>
</feature>
<sequence length="417" mass="45072">MPDSVLSAQPGTMAGQPILDHLPAASTIAAEIMSRFVVVSALPGRVPVAVLRREVTAMANACLEVTAGLLTGDDVEKPLADVRAAVREWAHEGVPIHAMFKAVHLGTRKVFDHLATRANDGAECTALIDTFRVFVELASRLSTAISQAYLDQQRTAHSDDADAVAAALIAGNATPAMARAHGVRLAESYVVFAVEFPGHSDASEPDRRVARRLLRRVRAEVRDRYGDHALMQTGAGTATLLIPRNQFDPAGARRLADNIAATAHTRIRATYLAVETGDIPEGAERASAVLAIMRRLRRNGLEPFDNLSLEYQLSRPGAAAGHLTALLEPLDKHPVLLETLTTHLASRATRLRTARTLHVHPNTVDYRLNRIAEITGLDPMQPDGMWRLRSALVARMIGAVEDEPVDPDQTATTARAC</sequence>
<evidence type="ECO:0000259" key="3">
    <source>
        <dbReference type="Pfam" id="PF14361"/>
    </source>
</evidence>
<proteinExistence type="inferred from homology"/>
<comment type="similarity">
    <text evidence="1">Belongs to the CdaR family.</text>
</comment>
<keyword evidence="6" id="KW-1185">Reference proteome</keyword>
<dbReference type="Pfam" id="PF13556">
    <property type="entry name" value="HTH_30"/>
    <property type="match status" value="1"/>
</dbReference>
<dbReference type="InterPro" id="IPR025736">
    <property type="entry name" value="PucR_C-HTH_dom"/>
</dbReference>
<dbReference type="PANTHER" id="PTHR33744">
    <property type="entry name" value="CARBOHYDRATE DIACID REGULATOR"/>
    <property type="match status" value="1"/>
</dbReference>
<dbReference type="EMBL" id="JBHSDL010000042">
    <property type="protein sequence ID" value="MFC4377722.1"/>
    <property type="molecule type" value="Genomic_DNA"/>
</dbReference>
<dbReference type="InterPro" id="IPR041522">
    <property type="entry name" value="CdaR_GGDEF"/>
</dbReference>
<evidence type="ECO:0000259" key="4">
    <source>
        <dbReference type="Pfam" id="PF17853"/>
    </source>
</evidence>
<dbReference type="Pfam" id="PF17853">
    <property type="entry name" value="GGDEF_2"/>
    <property type="match status" value="1"/>
</dbReference>
<gene>
    <name evidence="5" type="ORF">ACFO5K_26955</name>
</gene>
<evidence type="ECO:0000259" key="2">
    <source>
        <dbReference type="Pfam" id="PF13556"/>
    </source>
</evidence>
<dbReference type="InterPro" id="IPR051448">
    <property type="entry name" value="CdaR-like_regulators"/>
</dbReference>
<dbReference type="Gene3D" id="1.10.10.2840">
    <property type="entry name" value="PucR C-terminal helix-turn-helix domain"/>
    <property type="match status" value="1"/>
</dbReference>
<feature type="domain" description="CdaR GGDEF-like" evidence="4">
    <location>
        <begin position="176"/>
        <end position="269"/>
    </location>
</feature>
<dbReference type="PANTHER" id="PTHR33744:SF7">
    <property type="entry name" value="PUCR FAMILY TRANSCRIPTIONAL REGULATOR"/>
    <property type="match status" value="1"/>
</dbReference>
<protein>
    <submittedName>
        <fullName evidence="5">PucR family transcriptional regulator</fullName>
    </submittedName>
</protein>
<feature type="domain" description="PucR C-terminal helix-turn-helix" evidence="2">
    <location>
        <begin position="336"/>
        <end position="393"/>
    </location>
</feature>
<reference evidence="6" key="1">
    <citation type="journal article" date="2019" name="Int. J. Syst. Evol. Microbiol.">
        <title>The Global Catalogue of Microorganisms (GCM) 10K type strain sequencing project: providing services to taxonomists for standard genome sequencing and annotation.</title>
        <authorList>
            <consortium name="The Broad Institute Genomics Platform"/>
            <consortium name="The Broad Institute Genome Sequencing Center for Infectious Disease"/>
            <person name="Wu L."/>
            <person name="Ma J."/>
        </authorList>
    </citation>
    <scope>NUCLEOTIDE SEQUENCE [LARGE SCALE GENOMIC DNA]</scope>
    <source>
        <strain evidence="6">IBRC-M 10490</strain>
    </source>
</reference>